<dbReference type="Proteomes" id="UP000292082">
    <property type="component" value="Unassembled WGS sequence"/>
</dbReference>
<protein>
    <submittedName>
        <fullName evidence="1">Uncharacterized protein</fullName>
    </submittedName>
</protein>
<evidence type="ECO:0000313" key="2">
    <source>
        <dbReference type="Proteomes" id="UP000292082"/>
    </source>
</evidence>
<gene>
    <name evidence="1" type="ORF">BD310DRAFT_809595</name>
</gene>
<evidence type="ECO:0000313" key="1">
    <source>
        <dbReference type="EMBL" id="TBU62926.1"/>
    </source>
</evidence>
<name>A0A4Q9Q7F9_9APHY</name>
<dbReference type="AlphaFoldDB" id="A0A4Q9Q7F9"/>
<dbReference type="EMBL" id="ML145091">
    <property type="protein sequence ID" value="TBU62926.1"/>
    <property type="molecule type" value="Genomic_DNA"/>
</dbReference>
<reference evidence="1 2" key="1">
    <citation type="submission" date="2019-01" db="EMBL/GenBank/DDBJ databases">
        <title>Draft genome sequences of three monokaryotic isolates of the white-rot basidiomycete fungus Dichomitus squalens.</title>
        <authorList>
            <consortium name="DOE Joint Genome Institute"/>
            <person name="Lopez S.C."/>
            <person name="Andreopoulos B."/>
            <person name="Pangilinan J."/>
            <person name="Lipzen A."/>
            <person name="Riley R."/>
            <person name="Ahrendt S."/>
            <person name="Ng V."/>
            <person name="Barry K."/>
            <person name="Daum C."/>
            <person name="Grigoriev I.V."/>
            <person name="Hilden K.S."/>
            <person name="Makela M.R."/>
            <person name="de Vries R.P."/>
        </authorList>
    </citation>
    <scope>NUCLEOTIDE SEQUENCE [LARGE SCALE GENOMIC DNA]</scope>
    <source>
        <strain evidence="1 2">CBS 464.89</strain>
    </source>
</reference>
<sequence length="121" mass="12646">MRVRAQDAEGKATRAGMEVCVTLSEQQGLDLDSVRCAVDARNCTEFQSVQPLFASASSRKTWRAAAAQAEALAAVMAKLPAPARPAGNQREPPALDGRPMNDALHSSAAGYCTGCAGGRDL</sequence>
<proteinExistence type="predicted"/>
<keyword evidence="2" id="KW-1185">Reference proteome</keyword>
<organism evidence="1 2">
    <name type="scientific">Dichomitus squalens</name>
    <dbReference type="NCBI Taxonomy" id="114155"/>
    <lineage>
        <taxon>Eukaryota</taxon>
        <taxon>Fungi</taxon>
        <taxon>Dikarya</taxon>
        <taxon>Basidiomycota</taxon>
        <taxon>Agaricomycotina</taxon>
        <taxon>Agaricomycetes</taxon>
        <taxon>Polyporales</taxon>
        <taxon>Polyporaceae</taxon>
        <taxon>Dichomitus</taxon>
    </lineage>
</organism>
<accession>A0A4Q9Q7F9</accession>